<dbReference type="SUPFAM" id="SSF48498">
    <property type="entry name" value="Tetracyclin repressor-like, C-terminal domain"/>
    <property type="match status" value="1"/>
</dbReference>
<keyword evidence="4" id="KW-0804">Transcription</keyword>
<dbReference type="PANTHER" id="PTHR30055:SF234">
    <property type="entry name" value="HTH-TYPE TRANSCRIPTIONAL REGULATOR BETI"/>
    <property type="match status" value="1"/>
</dbReference>
<dbReference type="PANTHER" id="PTHR30055">
    <property type="entry name" value="HTH-TYPE TRANSCRIPTIONAL REGULATOR RUTR"/>
    <property type="match status" value="1"/>
</dbReference>
<dbReference type="InterPro" id="IPR050109">
    <property type="entry name" value="HTH-type_TetR-like_transc_reg"/>
</dbReference>
<evidence type="ECO:0000256" key="2">
    <source>
        <dbReference type="ARBA" id="ARBA00023015"/>
    </source>
</evidence>
<dbReference type="AlphaFoldDB" id="A0A7Z0JB55"/>
<proteinExistence type="predicted"/>
<dbReference type="InterPro" id="IPR023772">
    <property type="entry name" value="DNA-bd_HTH_TetR-type_CS"/>
</dbReference>
<gene>
    <name evidence="8" type="ORF">HNR10_002996</name>
</gene>
<feature type="compositionally biased region" description="Gly residues" evidence="6">
    <location>
        <begin position="199"/>
        <end position="217"/>
    </location>
</feature>
<evidence type="ECO:0000256" key="5">
    <source>
        <dbReference type="PROSITE-ProRule" id="PRU00335"/>
    </source>
</evidence>
<dbReference type="Pfam" id="PF13977">
    <property type="entry name" value="TetR_C_6"/>
    <property type="match status" value="1"/>
</dbReference>
<protein>
    <submittedName>
        <fullName evidence="8">AcrR family transcriptional regulator</fullName>
    </submittedName>
</protein>
<comment type="caution">
    <text evidence="8">The sequence shown here is derived from an EMBL/GenBank/DDBJ whole genome shotgun (WGS) entry which is preliminary data.</text>
</comment>
<dbReference type="Proteomes" id="UP000572051">
    <property type="component" value="Unassembled WGS sequence"/>
</dbReference>
<feature type="region of interest" description="Disordered" evidence="6">
    <location>
        <begin position="199"/>
        <end position="224"/>
    </location>
</feature>
<evidence type="ECO:0000256" key="6">
    <source>
        <dbReference type="SAM" id="MobiDB-lite"/>
    </source>
</evidence>
<feature type="domain" description="HTH tetR-type" evidence="7">
    <location>
        <begin position="10"/>
        <end position="70"/>
    </location>
</feature>
<sequence length="224" mass="23712">MRTVNPEQHARRRAAILAAAAQEFAEKGVDGTSTASICRRAGIGSGTLFHYFPTKREIFHALFADDLAESGRARARALAADDPREGLDALVGDLVADADDPLVPGLMAAALFEVNRDEEFARLLQADENRTVEALTELLRALADQGRPPVFPPERTARWIQHLVDAVFFGAGDEDFDADRARAELRVVVAWLVDGGEVGGGRSGGAEAGGGGPGGADARGDRAP</sequence>
<evidence type="ECO:0000313" key="8">
    <source>
        <dbReference type="EMBL" id="NYJ35115.1"/>
    </source>
</evidence>
<organism evidence="8 9">
    <name type="scientific">Nocardiopsis aegyptia</name>
    <dbReference type="NCBI Taxonomy" id="220378"/>
    <lineage>
        <taxon>Bacteria</taxon>
        <taxon>Bacillati</taxon>
        <taxon>Actinomycetota</taxon>
        <taxon>Actinomycetes</taxon>
        <taxon>Streptosporangiales</taxon>
        <taxon>Nocardiopsidaceae</taxon>
        <taxon>Nocardiopsis</taxon>
    </lineage>
</organism>
<dbReference type="GO" id="GO:0003700">
    <property type="term" value="F:DNA-binding transcription factor activity"/>
    <property type="evidence" value="ECO:0007669"/>
    <property type="project" value="TreeGrafter"/>
</dbReference>
<accession>A0A7Z0JB55</accession>
<dbReference type="PROSITE" id="PS01081">
    <property type="entry name" value="HTH_TETR_1"/>
    <property type="match status" value="1"/>
</dbReference>
<dbReference type="Gene3D" id="1.10.357.10">
    <property type="entry name" value="Tetracycline Repressor, domain 2"/>
    <property type="match status" value="1"/>
</dbReference>
<reference evidence="8 9" key="1">
    <citation type="submission" date="2020-07" db="EMBL/GenBank/DDBJ databases">
        <title>Sequencing the genomes of 1000 actinobacteria strains.</title>
        <authorList>
            <person name="Klenk H.-P."/>
        </authorList>
    </citation>
    <scope>NUCLEOTIDE SEQUENCE [LARGE SCALE GENOMIC DNA]</scope>
    <source>
        <strain evidence="8 9">DSM 44442</strain>
    </source>
</reference>
<dbReference type="InterPro" id="IPR009057">
    <property type="entry name" value="Homeodomain-like_sf"/>
</dbReference>
<dbReference type="GO" id="GO:0000976">
    <property type="term" value="F:transcription cis-regulatory region binding"/>
    <property type="evidence" value="ECO:0007669"/>
    <property type="project" value="TreeGrafter"/>
</dbReference>
<dbReference type="InterPro" id="IPR036271">
    <property type="entry name" value="Tet_transcr_reg_TetR-rel_C_sf"/>
</dbReference>
<evidence type="ECO:0000259" key="7">
    <source>
        <dbReference type="PROSITE" id="PS50977"/>
    </source>
</evidence>
<evidence type="ECO:0000256" key="3">
    <source>
        <dbReference type="ARBA" id="ARBA00023125"/>
    </source>
</evidence>
<dbReference type="RefSeq" id="WP_179824098.1">
    <property type="nucleotide sequence ID" value="NZ_JACCFS010000001.1"/>
</dbReference>
<keyword evidence="1" id="KW-0678">Repressor</keyword>
<dbReference type="InterPro" id="IPR039538">
    <property type="entry name" value="BetI_C"/>
</dbReference>
<dbReference type="PROSITE" id="PS50977">
    <property type="entry name" value="HTH_TETR_2"/>
    <property type="match status" value="1"/>
</dbReference>
<keyword evidence="3 5" id="KW-0238">DNA-binding</keyword>
<dbReference type="PRINTS" id="PR00455">
    <property type="entry name" value="HTHTETR"/>
</dbReference>
<dbReference type="Pfam" id="PF00440">
    <property type="entry name" value="TetR_N"/>
    <property type="match status" value="1"/>
</dbReference>
<keyword evidence="2" id="KW-0805">Transcription regulation</keyword>
<dbReference type="SUPFAM" id="SSF46689">
    <property type="entry name" value="Homeodomain-like"/>
    <property type="match status" value="1"/>
</dbReference>
<name>A0A7Z0JB55_9ACTN</name>
<evidence type="ECO:0000256" key="1">
    <source>
        <dbReference type="ARBA" id="ARBA00022491"/>
    </source>
</evidence>
<keyword evidence="9" id="KW-1185">Reference proteome</keyword>
<dbReference type="InterPro" id="IPR001647">
    <property type="entry name" value="HTH_TetR"/>
</dbReference>
<feature type="DNA-binding region" description="H-T-H motif" evidence="5">
    <location>
        <begin position="33"/>
        <end position="52"/>
    </location>
</feature>
<evidence type="ECO:0000313" key="9">
    <source>
        <dbReference type="Proteomes" id="UP000572051"/>
    </source>
</evidence>
<dbReference type="EMBL" id="JACCFS010000001">
    <property type="protein sequence ID" value="NYJ35115.1"/>
    <property type="molecule type" value="Genomic_DNA"/>
</dbReference>
<evidence type="ECO:0000256" key="4">
    <source>
        <dbReference type="ARBA" id="ARBA00023163"/>
    </source>
</evidence>